<dbReference type="InterPro" id="IPR011055">
    <property type="entry name" value="Dup_hybrid_motif"/>
</dbReference>
<feature type="domain" description="M23ase beta-sheet core" evidence="1">
    <location>
        <begin position="22"/>
        <end position="141"/>
    </location>
</feature>
<organism evidence="2">
    <name type="scientific">marine sediment metagenome</name>
    <dbReference type="NCBI Taxonomy" id="412755"/>
    <lineage>
        <taxon>unclassified sequences</taxon>
        <taxon>metagenomes</taxon>
        <taxon>ecological metagenomes</taxon>
    </lineage>
</organism>
<evidence type="ECO:0000259" key="1">
    <source>
        <dbReference type="Pfam" id="PF01551"/>
    </source>
</evidence>
<gene>
    <name evidence="2" type="ORF">LCGC14_2762880</name>
</gene>
<dbReference type="Gene3D" id="2.70.70.10">
    <property type="entry name" value="Glucose Permease (Domain IIA)"/>
    <property type="match status" value="1"/>
</dbReference>
<proteinExistence type="predicted"/>
<dbReference type="PANTHER" id="PTHR21666:SF285">
    <property type="entry name" value="M23 FAMILY METALLOPEPTIDASE"/>
    <property type="match status" value="1"/>
</dbReference>
<accession>A0A0F8YYE3</accession>
<dbReference type="EMBL" id="LAZR01050828">
    <property type="protein sequence ID" value="KKK86477.1"/>
    <property type="molecule type" value="Genomic_DNA"/>
</dbReference>
<dbReference type="AlphaFoldDB" id="A0A0F8YYE3"/>
<reference evidence="2" key="1">
    <citation type="journal article" date="2015" name="Nature">
        <title>Complex archaea that bridge the gap between prokaryotes and eukaryotes.</title>
        <authorList>
            <person name="Spang A."/>
            <person name="Saw J.H."/>
            <person name="Jorgensen S.L."/>
            <person name="Zaremba-Niedzwiedzka K."/>
            <person name="Martijn J."/>
            <person name="Lind A.E."/>
            <person name="van Eijk R."/>
            <person name="Schleper C."/>
            <person name="Guy L."/>
            <person name="Ettema T.J."/>
        </authorList>
    </citation>
    <scope>NUCLEOTIDE SEQUENCE</scope>
</reference>
<protein>
    <recommendedName>
        <fullName evidence="1">M23ase beta-sheet core domain-containing protein</fullName>
    </recommendedName>
</protein>
<sequence length="173" mass="19683">MKIAKPYKKAQSRHVTQGFHSNHLAVDLAYKYGSYLVAPENCRIVKIVKAEVISESLADMKRGFGIRLKSVSRNAYHTYWHCLPVFPVRVGDFVLQGKPVAQMGNSGSVMVGGKWLPVEGRLRRGTHLHWDMMIDQIQVDPLKHIDWDIPVRYSMITAIMAVIQNMINLIKGR</sequence>
<evidence type="ECO:0000313" key="2">
    <source>
        <dbReference type="EMBL" id="KKK86477.1"/>
    </source>
</evidence>
<comment type="caution">
    <text evidence="2">The sequence shown here is derived from an EMBL/GenBank/DDBJ whole genome shotgun (WGS) entry which is preliminary data.</text>
</comment>
<name>A0A0F8YYE3_9ZZZZ</name>
<dbReference type="SUPFAM" id="SSF51261">
    <property type="entry name" value="Duplicated hybrid motif"/>
    <property type="match status" value="1"/>
</dbReference>
<dbReference type="InterPro" id="IPR016047">
    <property type="entry name" value="M23ase_b-sheet_dom"/>
</dbReference>
<dbReference type="PANTHER" id="PTHR21666">
    <property type="entry name" value="PEPTIDASE-RELATED"/>
    <property type="match status" value="1"/>
</dbReference>
<dbReference type="Pfam" id="PF01551">
    <property type="entry name" value="Peptidase_M23"/>
    <property type="match status" value="1"/>
</dbReference>
<dbReference type="GO" id="GO:0004222">
    <property type="term" value="F:metalloendopeptidase activity"/>
    <property type="evidence" value="ECO:0007669"/>
    <property type="project" value="TreeGrafter"/>
</dbReference>
<dbReference type="InterPro" id="IPR050570">
    <property type="entry name" value="Cell_wall_metabolism_enzyme"/>
</dbReference>